<dbReference type="GO" id="GO:0006508">
    <property type="term" value="P:proteolysis"/>
    <property type="evidence" value="ECO:0007669"/>
    <property type="project" value="UniProtKB-KW"/>
</dbReference>
<keyword evidence="8" id="KW-1185">Reference proteome</keyword>
<keyword evidence="4" id="KW-0862">Zinc</keyword>
<evidence type="ECO:0000256" key="4">
    <source>
        <dbReference type="ARBA" id="ARBA00022833"/>
    </source>
</evidence>
<accession>A0A7U5BFN6</accession>
<dbReference type="KEGG" id="sphi:TS85_09555"/>
<dbReference type="InterPro" id="IPR028090">
    <property type="entry name" value="JAB_dom_prok"/>
</dbReference>
<reference evidence="7 8" key="2">
    <citation type="submission" date="2015-02" db="EMBL/GenBank/DDBJ databases">
        <title>The complete genome of Sphingomonas hengshuiensis sp. WHSC-8 isolated from soil of Hengshui Lake.</title>
        <authorList>
            <person name="Wei S."/>
            <person name="Guo J."/>
            <person name="Su C."/>
            <person name="Wu R."/>
            <person name="Zhang Z."/>
            <person name="Liang K."/>
            <person name="Li H."/>
            <person name="Wang T."/>
            <person name="Liu H."/>
            <person name="Zhang C."/>
            <person name="Li Z."/>
            <person name="Wang Q."/>
            <person name="Meng J."/>
        </authorList>
    </citation>
    <scope>NUCLEOTIDE SEQUENCE [LARGE SCALE GENOMIC DNA]</scope>
    <source>
        <strain evidence="7 8">WHSC-8</strain>
    </source>
</reference>
<evidence type="ECO:0000256" key="2">
    <source>
        <dbReference type="ARBA" id="ARBA00022723"/>
    </source>
</evidence>
<dbReference type="PANTHER" id="PTHR34858:SF1">
    <property type="entry name" value="CYSO-CYSTEINE PEPTIDASE"/>
    <property type="match status" value="1"/>
</dbReference>
<gene>
    <name evidence="7" type="ORF">TS85_09555</name>
</gene>
<evidence type="ECO:0000313" key="7">
    <source>
        <dbReference type="EMBL" id="AJP74409.1"/>
    </source>
</evidence>
<keyword evidence="1" id="KW-0645">Protease</keyword>
<protein>
    <submittedName>
        <fullName evidence="7">Peptidase</fullName>
    </submittedName>
</protein>
<feature type="domain" description="JAB" evidence="6">
    <location>
        <begin position="18"/>
        <end position="115"/>
    </location>
</feature>
<dbReference type="PANTHER" id="PTHR34858">
    <property type="entry name" value="CYSO-CYSTEINE PEPTIDASE"/>
    <property type="match status" value="1"/>
</dbReference>
<evidence type="ECO:0000259" key="6">
    <source>
        <dbReference type="Pfam" id="PF14464"/>
    </source>
</evidence>
<keyword evidence="3" id="KW-0378">Hydrolase</keyword>
<dbReference type="GO" id="GO:0008270">
    <property type="term" value="F:zinc ion binding"/>
    <property type="evidence" value="ECO:0007669"/>
    <property type="project" value="TreeGrafter"/>
</dbReference>
<keyword evidence="2" id="KW-0479">Metal-binding</keyword>
<dbReference type="GO" id="GO:0008235">
    <property type="term" value="F:metalloexopeptidase activity"/>
    <property type="evidence" value="ECO:0007669"/>
    <property type="project" value="TreeGrafter"/>
</dbReference>
<evidence type="ECO:0000313" key="8">
    <source>
        <dbReference type="Proteomes" id="UP000032300"/>
    </source>
</evidence>
<dbReference type="Proteomes" id="UP000032300">
    <property type="component" value="Chromosome"/>
</dbReference>
<dbReference type="InterPro" id="IPR051929">
    <property type="entry name" value="VirAsm_ModProt"/>
</dbReference>
<dbReference type="EMBL" id="CP010836">
    <property type="protein sequence ID" value="AJP74409.1"/>
    <property type="molecule type" value="Genomic_DNA"/>
</dbReference>
<evidence type="ECO:0000256" key="3">
    <source>
        <dbReference type="ARBA" id="ARBA00022801"/>
    </source>
</evidence>
<proteinExistence type="predicted"/>
<dbReference type="Gene3D" id="3.40.140.10">
    <property type="entry name" value="Cytidine Deaminase, domain 2"/>
    <property type="match status" value="1"/>
</dbReference>
<dbReference type="AlphaFoldDB" id="A0A7U5BFN6"/>
<name>A0A7U5BFN6_9SPHN</name>
<dbReference type="CDD" id="cd08070">
    <property type="entry name" value="MPN_like"/>
    <property type="match status" value="1"/>
</dbReference>
<dbReference type="SUPFAM" id="SSF102712">
    <property type="entry name" value="JAB1/MPN domain"/>
    <property type="match status" value="1"/>
</dbReference>
<reference evidence="7 8" key="1">
    <citation type="journal article" date="2015" name="Int. J. Syst. Evol. Microbiol.">
        <title>Sphingomonas hengshuiensis sp. nov., isolated from lake wetland.</title>
        <authorList>
            <person name="Wei S."/>
            <person name="Wang T."/>
            <person name="Liu H."/>
            <person name="Zhang C."/>
            <person name="Guo J."/>
            <person name="Wang Q."/>
            <person name="Liang K."/>
            <person name="Zhang Z."/>
        </authorList>
    </citation>
    <scope>NUCLEOTIDE SEQUENCE [LARGE SCALE GENOMIC DNA]</scope>
    <source>
        <strain evidence="7 8">WHSC-8</strain>
    </source>
</reference>
<dbReference type="RefSeq" id="WP_044336115.1">
    <property type="nucleotide sequence ID" value="NZ_CP010836.1"/>
</dbReference>
<sequence length="138" mass="14608">MAIRISRYVLNGIKSLSADAAPREACGLLFGEGATIADFSVTQNVAANPHRHFEIDPAALFAALRAERRGGPRIQGYWHSHPSGDAQPSITDGAMAAPDGKLWAIVAAGEVLCWRAGGEGLHGRFMPVAFVEADEPSV</sequence>
<dbReference type="OrthoDB" id="9802958at2"/>
<organism evidence="7 8">
    <name type="scientific">Sphingomonas hengshuiensis</name>
    <dbReference type="NCBI Taxonomy" id="1609977"/>
    <lineage>
        <taxon>Bacteria</taxon>
        <taxon>Pseudomonadati</taxon>
        <taxon>Pseudomonadota</taxon>
        <taxon>Alphaproteobacteria</taxon>
        <taxon>Sphingomonadales</taxon>
        <taxon>Sphingomonadaceae</taxon>
        <taxon>Sphingomonas</taxon>
    </lineage>
</organism>
<evidence type="ECO:0000256" key="5">
    <source>
        <dbReference type="ARBA" id="ARBA00023049"/>
    </source>
</evidence>
<dbReference type="Pfam" id="PF14464">
    <property type="entry name" value="Prok-JAB"/>
    <property type="match status" value="1"/>
</dbReference>
<evidence type="ECO:0000256" key="1">
    <source>
        <dbReference type="ARBA" id="ARBA00022670"/>
    </source>
</evidence>
<keyword evidence="5" id="KW-0482">Metalloprotease</keyword>